<keyword evidence="2" id="KW-0489">Methyltransferase</keyword>
<organism evidence="2 3">
    <name type="scientific">Mycobacterium deserti</name>
    <dbReference type="NCBI Taxonomy" id="2978347"/>
    <lineage>
        <taxon>Bacteria</taxon>
        <taxon>Bacillati</taxon>
        <taxon>Actinomycetota</taxon>
        <taxon>Actinomycetes</taxon>
        <taxon>Mycobacteriales</taxon>
        <taxon>Mycobacteriaceae</taxon>
        <taxon>Mycobacterium</taxon>
    </lineage>
</organism>
<dbReference type="SUPFAM" id="SSF53335">
    <property type="entry name" value="S-adenosyl-L-methionine-dependent methyltransferases"/>
    <property type="match status" value="1"/>
</dbReference>
<proteinExistence type="predicted"/>
<dbReference type="PANTHER" id="PTHR34203:SF15">
    <property type="entry name" value="SLL1173 PROTEIN"/>
    <property type="match status" value="1"/>
</dbReference>
<dbReference type="Pfam" id="PF05050">
    <property type="entry name" value="Methyltransf_21"/>
    <property type="match status" value="1"/>
</dbReference>
<dbReference type="GO" id="GO:0008168">
    <property type="term" value="F:methyltransferase activity"/>
    <property type="evidence" value="ECO:0007669"/>
    <property type="project" value="UniProtKB-KW"/>
</dbReference>
<evidence type="ECO:0000313" key="2">
    <source>
        <dbReference type="EMBL" id="MCT7656847.1"/>
    </source>
</evidence>
<dbReference type="GO" id="GO:0032259">
    <property type="term" value="P:methylation"/>
    <property type="evidence" value="ECO:0007669"/>
    <property type="project" value="UniProtKB-KW"/>
</dbReference>
<keyword evidence="2" id="KW-0808">Transferase</keyword>
<comment type="caution">
    <text evidence="2">The sequence shown here is derived from an EMBL/GenBank/DDBJ whole genome shotgun (WGS) entry which is preliminary data.</text>
</comment>
<dbReference type="InterPro" id="IPR052514">
    <property type="entry name" value="SAM-dependent_MTase"/>
</dbReference>
<dbReference type="RefSeq" id="WP_260990942.1">
    <property type="nucleotide sequence ID" value="NZ_JAODWD010000001.1"/>
</dbReference>
<dbReference type="EMBL" id="JAODWD010000001">
    <property type="protein sequence ID" value="MCT7656847.1"/>
    <property type="molecule type" value="Genomic_DNA"/>
</dbReference>
<dbReference type="Proteomes" id="UP001206639">
    <property type="component" value="Unassembled WGS sequence"/>
</dbReference>
<sequence>MSAGTAVKQRLAPVAKAVAPGWFWRRKFDILSRLVADRDDMRLICTLCDPARVSVDIGADVGEFSIAMASASKSVIAFEPRRAQARDLEAMFRAAQAPVDVRSVALSAQAGTIAMRVVASDPGRSTIEGGNPLADEYDSTVETIDVPVQRLDDLGLENVGCIKVDVEGHELAVLQGAVNTIRRSRPALLIEAEERHHPNAVAEITALLTDLGYRGYFIDGDARRPIAEFDVQRHQNPANIGGWRDGWSTQGTYVNNFVFLPSD</sequence>
<evidence type="ECO:0000259" key="1">
    <source>
        <dbReference type="Pfam" id="PF05050"/>
    </source>
</evidence>
<dbReference type="NCBIfam" id="TIGR01444">
    <property type="entry name" value="fkbM_fam"/>
    <property type="match status" value="1"/>
</dbReference>
<dbReference type="PANTHER" id="PTHR34203">
    <property type="entry name" value="METHYLTRANSFERASE, FKBM FAMILY PROTEIN"/>
    <property type="match status" value="1"/>
</dbReference>
<feature type="domain" description="Methyltransferase FkbM" evidence="1">
    <location>
        <begin position="56"/>
        <end position="214"/>
    </location>
</feature>
<dbReference type="Gene3D" id="3.40.50.150">
    <property type="entry name" value="Vaccinia Virus protein VP39"/>
    <property type="match status" value="1"/>
</dbReference>
<protein>
    <submittedName>
        <fullName evidence="2">FkbM family methyltransferase</fullName>
    </submittedName>
</protein>
<reference evidence="3" key="1">
    <citation type="submission" date="2023-07" db="EMBL/GenBank/DDBJ databases">
        <authorList>
            <person name="Deng Y."/>
            <person name="Zhang Y.-Q."/>
        </authorList>
    </citation>
    <scope>NUCLEOTIDE SEQUENCE [LARGE SCALE GENOMIC DNA]</scope>
    <source>
        <strain evidence="3">CPCC 205710</strain>
    </source>
</reference>
<accession>A0ABT2M3K4</accession>
<name>A0ABT2M3K4_9MYCO</name>
<dbReference type="InterPro" id="IPR006342">
    <property type="entry name" value="FkbM_mtfrase"/>
</dbReference>
<gene>
    <name evidence="2" type="ORF">N4S67_00260</name>
</gene>
<evidence type="ECO:0000313" key="3">
    <source>
        <dbReference type="Proteomes" id="UP001206639"/>
    </source>
</evidence>
<keyword evidence="3" id="KW-1185">Reference proteome</keyword>
<dbReference type="InterPro" id="IPR029063">
    <property type="entry name" value="SAM-dependent_MTases_sf"/>
</dbReference>